<sequence>MSLASMVVFAMDSSPEITSCNNNDRLASVVHSDLVKSLRESNDATLHAQEAWMQLERLATHVRFVGSVADLLDREGLFEAFKDCKLLTRDRLVWQAMGWFRTPLDLHLATDHLSGLVKEDSAQASQLRTSYYKTQSDVLLTISRTTTRSSSCSTSVAWWSWTCSTGITHLIGDALSRALPDGMAAWCRARRAH</sequence>
<protein>
    <submittedName>
        <fullName evidence="1">Uncharacterized protein</fullName>
    </submittedName>
</protein>
<dbReference type="AlphaFoldDB" id="A0A812MZ76"/>
<dbReference type="EMBL" id="CAJNDS010001990">
    <property type="protein sequence ID" value="CAE7293735.1"/>
    <property type="molecule type" value="Genomic_DNA"/>
</dbReference>
<keyword evidence="2" id="KW-1185">Reference proteome</keyword>
<gene>
    <name evidence="1" type="ORF">SNAT2548_LOCUS15470</name>
</gene>
<accession>A0A812MZ76</accession>
<proteinExistence type="predicted"/>
<comment type="caution">
    <text evidence="1">The sequence shown here is derived from an EMBL/GenBank/DDBJ whole genome shotgun (WGS) entry which is preliminary data.</text>
</comment>
<name>A0A812MZ76_9DINO</name>
<reference evidence="1" key="1">
    <citation type="submission" date="2021-02" db="EMBL/GenBank/DDBJ databases">
        <authorList>
            <person name="Dougan E. K."/>
            <person name="Rhodes N."/>
            <person name="Thang M."/>
            <person name="Chan C."/>
        </authorList>
    </citation>
    <scope>NUCLEOTIDE SEQUENCE</scope>
</reference>
<evidence type="ECO:0000313" key="1">
    <source>
        <dbReference type="EMBL" id="CAE7293735.1"/>
    </source>
</evidence>
<organism evidence="1 2">
    <name type="scientific">Symbiodinium natans</name>
    <dbReference type="NCBI Taxonomy" id="878477"/>
    <lineage>
        <taxon>Eukaryota</taxon>
        <taxon>Sar</taxon>
        <taxon>Alveolata</taxon>
        <taxon>Dinophyceae</taxon>
        <taxon>Suessiales</taxon>
        <taxon>Symbiodiniaceae</taxon>
        <taxon>Symbiodinium</taxon>
    </lineage>
</organism>
<dbReference type="Proteomes" id="UP000604046">
    <property type="component" value="Unassembled WGS sequence"/>
</dbReference>
<evidence type="ECO:0000313" key="2">
    <source>
        <dbReference type="Proteomes" id="UP000604046"/>
    </source>
</evidence>